<dbReference type="AlphaFoldDB" id="A0A3B0V1D6"/>
<dbReference type="Pfam" id="PF25973">
    <property type="entry name" value="BSH_CzcB"/>
    <property type="match status" value="1"/>
</dbReference>
<feature type="domain" description="CusB-like beta-barrel" evidence="2">
    <location>
        <begin position="207"/>
        <end position="277"/>
    </location>
</feature>
<dbReference type="Gene3D" id="1.10.287.470">
    <property type="entry name" value="Helix hairpin bin"/>
    <property type="match status" value="1"/>
</dbReference>
<dbReference type="InterPro" id="IPR006143">
    <property type="entry name" value="RND_pump_MFP"/>
</dbReference>
<dbReference type="Gene3D" id="2.40.30.170">
    <property type="match status" value="1"/>
</dbReference>
<evidence type="ECO:0000256" key="1">
    <source>
        <dbReference type="SAM" id="Coils"/>
    </source>
</evidence>
<evidence type="ECO:0000259" key="2">
    <source>
        <dbReference type="Pfam" id="PF25954"/>
    </source>
</evidence>
<dbReference type="Gene3D" id="2.40.420.20">
    <property type="match status" value="1"/>
</dbReference>
<feature type="coiled-coil region" evidence="1">
    <location>
        <begin position="138"/>
        <end position="165"/>
    </location>
</feature>
<dbReference type="InterPro" id="IPR058647">
    <property type="entry name" value="BSH_CzcB-like"/>
</dbReference>
<gene>
    <name evidence="4" type="ORF">MNBD_BACTEROID04-814</name>
</gene>
<dbReference type="PANTHER" id="PTHR30469">
    <property type="entry name" value="MULTIDRUG RESISTANCE PROTEIN MDTA"/>
    <property type="match status" value="1"/>
</dbReference>
<feature type="domain" description="CzcB-like barrel-sandwich hybrid" evidence="3">
    <location>
        <begin position="61"/>
        <end position="189"/>
    </location>
</feature>
<dbReference type="NCBIfam" id="TIGR01730">
    <property type="entry name" value="RND_mfp"/>
    <property type="match status" value="1"/>
</dbReference>
<proteinExistence type="predicted"/>
<dbReference type="SUPFAM" id="SSF111369">
    <property type="entry name" value="HlyD-like secretion proteins"/>
    <property type="match status" value="1"/>
</dbReference>
<protein>
    <submittedName>
        <fullName evidence="4">Probable Co/Zn/Cd efflux system membrane fusion protein</fullName>
    </submittedName>
</protein>
<reference evidence="4" key="1">
    <citation type="submission" date="2018-06" db="EMBL/GenBank/DDBJ databases">
        <authorList>
            <person name="Zhirakovskaya E."/>
        </authorList>
    </citation>
    <scope>NUCLEOTIDE SEQUENCE</scope>
</reference>
<evidence type="ECO:0000259" key="3">
    <source>
        <dbReference type="Pfam" id="PF25973"/>
    </source>
</evidence>
<dbReference type="GO" id="GO:0015562">
    <property type="term" value="F:efflux transmembrane transporter activity"/>
    <property type="evidence" value="ECO:0007669"/>
    <property type="project" value="TreeGrafter"/>
</dbReference>
<dbReference type="Gene3D" id="2.40.50.100">
    <property type="match status" value="1"/>
</dbReference>
<evidence type="ECO:0000313" key="4">
    <source>
        <dbReference type="EMBL" id="VAW25786.1"/>
    </source>
</evidence>
<dbReference type="InterPro" id="IPR058792">
    <property type="entry name" value="Beta-barrel_RND_2"/>
</dbReference>
<keyword evidence="1" id="KW-0175">Coiled coil</keyword>
<organism evidence="4">
    <name type="scientific">hydrothermal vent metagenome</name>
    <dbReference type="NCBI Taxonomy" id="652676"/>
    <lineage>
        <taxon>unclassified sequences</taxon>
        <taxon>metagenomes</taxon>
        <taxon>ecological metagenomes</taxon>
    </lineage>
</organism>
<sequence length="361" mass="39048">MKNIIKIILVTTLIFTTTSCKKEKTKTVDNRQAVNVKVSTPSQENGSYITASGKIEAVQNATISTRMMGYVNNVYVKVGDKVSKGKLLISINSADISAQKAQIDASITEATAAFKNAEKDYKRFVALFNEASASQKEMDDITANYEMAKARLEAANQMKNQINAQLSYTNITAPFNGVITGKYINKGDMANPGMPLISLETPSKFQVTALVPESEITSIKTGEKATVLIKSINKTVTGKVTEVSSSAQNTGGQYLVKVILDKTNIKLLSGMYTSIQFPINKTSKSTTQSSPILVPKKALIKKGQLTGIYTIGDDNIAILRWLRVGKSFGDKVEVLSGLSATEQYIVSADGKLFNGAKISIQ</sequence>
<dbReference type="EMBL" id="UOER01000503">
    <property type="protein sequence ID" value="VAW25786.1"/>
    <property type="molecule type" value="Genomic_DNA"/>
</dbReference>
<dbReference type="Pfam" id="PF25954">
    <property type="entry name" value="Beta-barrel_RND_2"/>
    <property type="match status" value="1"/>
</dbReference>
<accession>A0A3B0V1D6</accession>
<name>A0A3B0V1D6_9ZZZZ</name>
<dbReference type="GO" id="GO:1990281">
    <property type="term" value="C:efflux pump complex"/>
    <property type="evidence" value="ECO:0007669"/>
    <property type="project" value="TreeGrafter"/>
</dbReference>
<dbReference type="PROSITE" id="PS51257">
    <property type="entry name" value="PROKAR_LIPOPROTEIN"/>
    <property type="match status" value="1"/>
</dbReference>